<proteinExistence type="predicted"/>
<dbReference type="PANTHER" id="PTHR33964">
    <property type="entry name" value="RE45066P-RELATED"/>
    <property type="match status" value="1"/>
</dbReference>
<dbReference type="OrthoDB" id="6500211at2759"/>
<sequence>MKMSSEMHWYYNFITGTYSAVNNAEDIYKGAAPVRCNSTRTNQKIEGLLAVVFPVGTAQQVPETAAQLREYCNLYGKNFPFVLGYFKNCVGQFSKTVAKVILYSLKKQTDSTCKPGKISRQARELMAAGGCANKARDGIQGCNKKLIDSLLGVKSAELKDRIYMTCWYILVHSNAYRICLRDTTEDTPGCTAHTVDWAEKFVLKVMGSSISLVCGEYFEESDKCRKLVDKTPKPDLPKNYVKPKNFILPMLELMETFPDI</sequence>
<organism evidence="1">
    <name type="scientific">Oppiella nova</name>
    <dbReference type="NCBI Taxonomy" id="334625"/>
    <lineage>
        <taxon>Eukaryota</taxon>
        <taxon>Metazoa</taxon>
        <taxon>Ecdysozoa</taxon>
        <taxon>Arthropoda</taxon>
        <taxon>Chelicerata</taxon>
        <taxon>Arachnida</taxon>
        <taxon>Acari</taxon>
        <taxon>Acariformes</taxon>
        <taxon>Sarcoptiformes</taxon>
        <taxon>Oribatida</taxon>
        <taxon>Brachypylina</taxon>
        <taxon>Oppioidea</taxon>
        <taxon>Oppiidae</taxon>
        <taxon>Oppiella</taxon>
    </lineage>
</organism>
<accession>A0A7R9M813</accession>
<dbReference type="PANTHER" id="PTHR33964:SF1">
    <property type="entry name" value="RE45066P"/>
    <property type="match status" value="1"/>
</dbReference>
<reference evidence="1" key="1">
    <citation type="submission" date="2020-11" db="EMBL/GenBank/DDBJ databases">
        <authorList>
            <person name="Tran Van P."/>
        </authorList>
    </citation>
    <scope>NUCLEOTIDE SEQUENCE</scope>
</reference>
<dbReference type="EMBL" id="OC922183">
    <property type="protein sequence ID" value="CAD7653987.1"/>
    <property type="molecule type" value="Genomic_DNA"/>
</dbReference>
<evidence type="ECO:0000313" key="2">
    <source>
        <dbReference type="Proteomes" id="UP000728032"/>
    </source>
</evidence>
<protein>
    <submittedName>
        <fullName evidence="1">Uncharacterized protein</fullName>
    </submittedName>
</protein>
<dbReference type="Proteomes" id="UP000728032">
    <property type="component" value="Unassembled WGS sequence"/>
</dbReference>
<dbReference type="EMBL" id="CAJPVJ010007358">
    <property type="protein sequence ID" value="CAG2171174.1"/>
    <property type="molecule type" value="Genomic_DNA"/>
</dbReference>
<evidence type="ECO:0000313" key="1">
    <source>
        <dbReference type="EMBL" id="CAD7653987.1"/>
    </source>
</evidence>
<gene>
    <name evidence="1" type="ORF">ONB1V03_LOCUS10638</name>
</gene>
<dbReference type="AlphaFoldDB" id="A0A7R9M813"/>
<name>A0A7R9M813_9ACAR</name>
<keyword evidence="2" id="KW-1185">Reference proteome</keyword>